<dbReference type="eggNOG" id="COG2832">
    <property type="taxonomic scope" value="Bacteria"/>
</dbReference>
<dbReference type="GO" id="GO:0005886">
    <property type="term" value="C:plasma membrane"/>
    <property type="evidence" value="ECO:0007669"/>
    <property type="project" value="TreeGrafter"/>
</dbReference>
<proteinExistence type="predicted"/>
<keyword evidence="3" id="KW-1185">Reference proteome</keyword>
<sequence length="119" mass="13673">MKPVYVGLGVLFLGLGAIGVVVPLLPTVPLLLLASYFFTKGSDRLHAWFLSTSIYRNHLQEFERNWALPLKSKIYILTFSTSMMLLPVFMTDNAIMHLLILLLLLIKYYIFVVKIRTIR</sequence>
<accession>F7NET2</accession>
<comment type="caution">
    <text evidence="2">The sequence shown here is derived from an EMBL/GenBank/DDBJ whole genome shotgun (WGS) entry which is preliminary data.</text>
</comment>
<evidence type="ECO:0000256" key="1">
    <source>
        <dbReference type="SAM" id="Phobius"/>
    </source>
</evidence>
<reference evidence="2 3" key="1">
    <citation type="journal article" date="2011" name="EMBO J.">
        <title>Structural diversity of bacterial flagellar motors.</title>
        <authorList>
            <person name="Chen S."/>
            <person name="Beeby M."/>
            <person name="Murphy G.E."/>
            <person name="Leadbetter J.R."/>
            <person name="Hendrixson D.R."/>
            <person name="Briegel A."/>
            <person name="Li Z."/>
            <person name="Shi J."/>
            <person name="Tocheva E.I."/>
            <person name="Muller A."/>
            <person name="Dobro M.J."/>
            <person name="Jensen G.J."/>
        </authorList>
    </citation>
    <scope>NUCLEOTIDE SEQUENCE [LARGE SCALE GENOMIC DNA]</scope>
    <source>
        <strain evidence="2 3">DSM 6540</strain>
    </source>
</reference>
<dbReference type="STRING" id="1009370.ALO_02746"/>
<feature type="transmembrane region" description="Helical" evidence="1">
    <location>
        <begin position="96"/>
        <end position="113"/>
    </location>
</feature>
<dbReference type="PIRSF" id="PIRSF016789">
    <property type="entry name" value="DUF454"/>
    <property type="match status" value="1"/>
</dbReference>
<dbReference type="EMBL" id="AFGF01000017">
    <property type="protein sequence ID" value="EGO65493.1"/>
    <property type="molecule type" value="Genomic_DNA"/>
</dbReference>
<evidence type="ECO:0008006" key="4">
    <source>
        <dbReference type="Google" id="ProtNLM"/>
    </source>
</evidence>
<dbReference type="AlphaFoldDB" id="F7NET2"/>
<keyword evidence="1" id="KW-1133">Transmembrane helix</keyword>
<feature type="transmembrane region" description="Helical" evidence="1">
    <location>
        <begin position="12"/>
        <end position="38"/>
    </location>
</feature>
<dbReference type="PANTHER" id="PTHR35813">
    <property type="entry name" value="INNER MEMBRANE PROTEIN YBAN"/>
    <property type="match status" value="1"/>
</dbReference>
<evidence type="ECO:0000313" key="3">
    <source>
        <dbReference type="Proteomes" id="UP000003240"/>
    </source>
</evidence>
<organism evidence="2 3">
    <name type="scientific">Acetonema longum DSM 6540</name>
    <dbReference type="NCBI Taxonomy" id="1009370"/>
    <lineage>
        <taxon>Bacteria</taxon>
        <taxon>Bacillati</taxon>
        <taxon>Bacillota</taxon>
        <taxon>Negativicutes</taxon>
        <taxon>Acetonemataceae</taxon>
        <taxon>Acetonema</taxon>
    </lineage>
</organism>
<keyword evidence="1" id="KW-0472">Membrane</keyword>
<protein>
    <recommendedName>
        <fullName evidence="4">Inner membrane protein ybaN</fullName>
    </recommendedName>
</protein>
<dbReference type="Pfam" id="PF04304">
    <property type="entry name" value="DUF454"/>
    <property type="match status" value="1"/>
</dbReference>
<evidence type="ECO:0000313" key="2">
    <source>
        <dbReference type="EMBL" id="EGO65493.1"/>
    </source>
</evidence>
<dbReference type="PANTHER" id="PTHR35813:SF1">
    <property type="entry name" value="INNER MEMBRANE PROTEIN YBAN"/>
    <property type="match status" value="1"/>
</dbReference>
<dbReference type="OrthoDB" id="5690292at2"/>
<keyword evidence="1" id="KW-0812">Transmembrane</keyword>
<gene>
    <name evidence="2" type="ORF">ALO_02746</name>
</gene>
<dbReference type="InterPro" id="IPR007401">
    <property type="entry name" value="DUF454"/>
</dbReference>
<name>F7NET2_9FIRM</name>
<dbReference type="RefSeq" id="WP_004092575.1">
    <property type="nucleotide sequence ID" value="NZ_AFGF01000017.1"/>
</dbReference>
<dbReference type="Proteomes" id="UP000003240">
    <property type="component" value="Unassembled WGS sequence"/>
</dbReference>